<evidence type="ECO:0000256" key="1">
    <source>
        <dbReference type="SAM" id="Coils"/>
    </source>
</evidence>
<dbReference type="FunFam" id="3.30.200.20:FF:000437">
    <property type="entry name" value="Mixed lineage kinase domain-like pseudokinase"/>
    <property type="match status" value="1"/>
</dbReference>
<protein>
    <recommendedName>
        <fullName evidence="6">Mixed lineage kinase domain-like protein</fullName>
    </recommendedName>
</protein>
<dbReference type="InterPro" id="IPR054000">
    <property type="entry name" value="MLKL_N"/>
</dbReference>
<keyword evidence="5" id="KW-1185">Reference proteome</keyword>
<dbReference type="SUPFAM" id="SSF56112">
    <property type="entry name" value="Protein kinase-like (PK-like)"/>
    <property type="match status" value="1"/>
</dbReference>
<dbReference type="InterPro" id="IPR036537">
    <property type="entry name" value="Adaptor_Cbl_N_dom_sf"/>
</dbReference>
<dbReference type="AlphaFoldDB" id="A0A8C3C9U2"/>
<dbReference type="GO" id="GO:0004672">
    <property type="term" value="F:protein kinase activity"/>
    <property type="evidence" value="ECO:0007669"/>
    <property type="project" value="InterPro"/>
</dbReference>
<keyword evidence="1" id="KW-0175">Coiled coil</keyword>
<dbReference type="Pfam" id="PF22215">
    <property type="entry name" value="MLKL_N"/>
    <property type="match status" value="1"/>
</dbReference>
<evidence type="ECO:0000259" key="2">
    <source>
        <dbReference type="Pfam" id="PF07714"/>
    </source>
</evidence>
<evidence type="ECO:0008006" key="6">
    <source>
        <dbReference type="Google" id="ProtNLM"/>
    </source>
</evidence>
<accession>A0A8C3C9U2</accession>
<dbReference type="GO" id="GO:0007166">
    <property type="term" value="P:cell surface receptor signaling pathway"/>
    <property type="evidence" value="ECO:0007669"/>
    <property type="project" value="InterPro"/>
</dbReference>
<evidence type="ECO:0000259" key="3">
    <source>
        <dbReference type="Pfam" id="PF22215"/>
    </source>
</evidence>
<feature type="domain" description="Mixed lineage kinase" evidence="3">
    <location>
        <begin position="4"/>
        <end position="144"/>
    </location>
</feature>
<dbReference type="Gene3D" id="3.30.200.20">
    <property type="entry name" value="Phosphorylase Kinase, domain 1"/>
    <property type="match status" value="1"/>
</dbReference>
<evidence type="ECO:0000313" key="4">
    <source>
        <dbReference type="Ensembl" id="ENSCMMP00000018141.1"/>
    </source>
</evidence>
<name>A0A8C3C9U2_CAIMO</name>
<reference evidence="4" key="2">
    <citation type="submission" date="2025-08" db="UniProtKB">
        <authorList>
            <consortium name="Ensembl"/>
        </authorList>
    </citation>
    <scope>IDENTIFICATION</scope>
</reference>
<dbReference type="Gene3D" id="1.20.930.20">
    <property type="entry name" value="Adaptor protein Cbl, N-terminal domain"/>
    <property type="match status" value="1"/>
</dbReference>
<dbReference type="InterPro" id="IPR059179">
    <property type="entry name" value="MLKL-like_MCAfunc"/>
</dbReference>
<feature type="domain" description="Serine-threonine/tyrosine-protein kinase catalytic" evidence="2">
    <location>
        <begin position="215"/>
        <end position="281"/>
    </location>
</feature>
<reference evidence="4" key="1">
    <citation type="submission" date="2018-09" db="EMBL/GenBank/DDBJ databases">
        <title>Common duck and Muscovy duck high density SNP chip.</title>
        <authorList>
            <person name="Vignal A."/>
            <person name="Thebault N."/>
            <person name="Warren W.C."/>
        </authorList>
    </citation>
    <scope>NUCLEOTIDE SEQUENCE [LARGE SCALE GENOMIC DNA]</scope>
</reference>
<dbReference type="CDD" id="cd21037">
    <property type="entry name" value="MLKL_NTD"/>
    <property type="match status" value="1"/>
</dbReference>
<organism evidence="4 5">
    <name type="scientific">Cairina moschata</name>
    <name type="common">Muscovy duck</name>
    <dbReference type="NCBI Taxonomy" id="8855"/>
    <lineage>
        <taxon>Eukaryota</taxon>
        <taxon>Metazoa</taxon>
        <taxon>Chordata</taxon>
        <taxon>Craniata</taxon>
        <taxon>Vertebrata</taxon>
        <taxon>Euteleostomi</taxon>
        <taxon>Archelosauria</taxon>
        <taxon>Archosauria</taxon>
        <taxon>Dinosauria</taxon>
        <taxon>Saurischia</taxon>
        <taxon>Theropoda</taxon>
        <taxon>Coelurosauria</taxon>
        <taxon>Aves</taxon>
        <taxon>Neognathae</taxon>
        <taxon>Galloanserae</taxon>
        <taxon>Anseriformes</taxon>
        <taxon>Anatidae</taxon>
        <taxon>Anatinae</taxon>
        <taxon>Cairina</taxon>
    </lineage>
</organism>
<dbReference type="Ensembl" id="ENSCMMT00000019922.1">
    <property type="protein sequence ID" value="ENSCMMP00000018141.1"/>
    <property type="gene ID" value="ENSCMMG00000011485.1"/>
</dbReference>
<evidence type="ECO:0000313" key="5">
    <source>
        <dbReference type="Proteomes" id="UP000694556"/>
    </source>
</evidence>
<dbReference type="Proteomes" id="UP000694556">
    <property type="component" value="Chromosome 12"/>
</dbReference>
<proteinExistence type="predicted"/>
<dbReference type="InterPro" id="IPR011009">
    <property type="entry name" value="Kinase-like_dom_sf"/>
</dbReference>
<reference evidence="4" key="3">
    <citation type="submission" date="2025-09" db="UniProtKB">
        <authorList>
            <consortium name="Ensembl"/>
        </authorList>
    </citation>
    <scope>IDENTIFICATION</scope>
</reference>
<dbReference type="InterPro" id="IPR001245">
    <property type="entry name" value="Ser-Thr/Tyr_kinase_cat_dom"/>
</dbReference>
<dbReference type="Pfam" id="PF07714">
    <property type="entry name" value="PK_Tyr_Ser-Thr"/>
    <property type="match status" value="1"/>
</dbReference>
<sequence>MDIVERVLCVAQAIHSQFEHVKCCKHQCQRLVERIQILLEPVRILQAQPWWHISPHEEQMLKKLLQALEEAQKLVAKYSQASWIQKFLSARSSGEEFVWVNESLEDVAQGLSLLLQAEQKQAFLAAFQSKTCRRQDAEDLRDDRAFLDQVIASTEEPRDGAREIYMDRQCVEDKVDWMQSELSKIVRVMDSLKKVNVGKREDITEIERDQLTFYRHLQDTERYDLYEGEYLKYPVAIKTFKRPLTTDTTKVRDIFEKEIQTLKKFESPNILRMYGICIEEKGKGEAFVSPFRSPVLAGGGWVEVTQGGDARGVRRPQTHGKGADTSCKALTLYTRSPKIQRHPASCAKQSQHQLPVVNADPGTPLARAAKAWAVAVLAGGCATGTLGQLLPNSTLIRHLFAQTGAPASPLSWSTASTGRCGRC</sequence>
<feature type="coiled-coil region" evidence="1">
    <location>
        <begin position="61"/>
        <end position="121"/>
    </location>
</feature>